<dbReference type="RefSeq" id="WP_015642068.1">
    <property type="nucleotide sequence ID" value="NC_021219.1"/>
</dbReference>
<dbReference type="PANTHER" id="PTHR11727:SF7">
    <property type="entry name" value="DIMETHYLADENOSINE TRANSFERASE-RELATED"/>
    <property type="match status" value="1"/>
</dbReference>
<organism evidence="7 8">
    <name type="scientific">Candidatus Saccharimonas aalborgensis</name>
    <dbReference type="NCBI Taxonomy" id="1332188"/>
    <lineage>
        <taxon>Bacteria</taxon>
        <taxon>Candidatus Saccharimonadota</taxon>
        <taxon>Candidatus Saccharimonadia</taxon>
        <taxon>Candidatus Saccharimonadales</taxon>
        <taxon>Candidatus Saccharimonadaceae</taxon>
        <taxon>Candidatus Saccharimonas</taxon>
    </lineage>
</organism>
<feature type="binding site" evidence="5">
    <location>
        <position position="100"/>
    </location>
    <ligand>
        <name>S-adenosyl-L-methionine</name>
        <dbReference type="ChEBI" id="CHEBI:59789"/>
    </ligand>
</feature>
<evidence type="ECO:0000256" key="3">
    <source>
        <dbReference type="ARBA" id="ARBA00022691"/>
    </source>
</evidence>
<evidence type="ECO:0000259" key="6">
    <source>
        <dbReference type="SMART" id="SM00650"/>
    </source>
</evidence>
<dbReference type="AlphaFoldDB" id="R4PLU3"/>
<dbReference type="GO" id="GO:0000179">
    <property type="term" value="F:rRNA (adenine-N6,N6-)-dimethyltransferase activity"/>
    <property type="evidence" value="ECO:0007669"/>
    <property type="project" value="UniProtKB-UniRule"/>
</dbReference>
<feature type="domain" description="Ribosomal RNA adenine methylase transferase N-terminal" evidence="6">
    <location>
        <begin position="18"/>
        <end position="184"/>
    </location>
</feature>
<dbReference type="PANTHER" id="PTHR11727">
    <property type="entry name" value="DIMETHYLADENOSINE TRANSFERASE"/>
    <property type="match status" value="1"/>
</dbReference>
<dbReference type="Gene3D" id="1.10.8.100">
    <property type="entry name" value="Ribosomal RNA adenine dimethylase-like, domain 2"/>
    <property type="match status" value="1"/>
</dbReference>
<keyword evidence="2 5" id="KW-0808">Transferase</keyword>
<dbReference type="PROSITE" id="PS51689">
    <property type="entry name" value="SAM_RNA_A_N6_MT"/>
    <property type="match status" value="1"/>
</dbReference>
<dbReference type="KEGG" id="saal:L336_0918"/>
<feature type="binding site" evidence="5">
    <location>
        <position position="11"/>
    </location>
    <ligand>
        <name>S-adenosyl-L-methionine</name>
        <dbReference type="ChEBI" id="CHEBI:59789"/>
    </ligand>
</feature>
<dbReference type="Gene3D" id="3.40.50.150">
    <property type="entry name" value="Vaccinia Virus protein VP39"/>
    <property type="match status" value="1"/>
</dbReference>
<feature type="binding site" evidence="5">
    <location>
        <position position="59"/>
    </location>
    <ligand>
        <name>S-adenosyl-L-methionine</name>
        <dbReference type="ChEBI" id="CHEBI:59789"/>
    </ligand>
</feature>
<name>R4PLU3_9BACT</name>
<keyword evidence="4 5" id="KW-0694">RNA-binding</keyword>
<dbReference type="STRING" id="1332188.L336_0918"/>
<evidence type="ECO:0000313" key="7">
    <source>
        <dbReference type="EMBL" id="AGL62618.1"/>
    </source>
</evidence>
<gene>
    <name evidence="7" type="ORF">L336_0918</name>
</gene>
<dbReference type="InterPro" id="IPR001737">
    <property type="entry name" value="KsgA/Erm"/>
</dbReference>
<evidence type="ECO:0000256" key="1">
    <source>
        <dbReference type="ARBA" id="ARBA00022603"/>
    </source>
</evidence>
<keyword evidence="1 5" id="KW-0489">Methyltransferase</keyword>
<reference evidence="7 8" key="1">
    <citation type="journal article" date="2013" name="Nat. Biotechnol.">
        <title>Genome sequences of rare, uncultured bacteria obtained by differential coverage binning of multiple metagenomes.</title>
        <authorList>
            <person name="Albertsen M."/>
            <person name="Hugenholtz P."/>
            <person name="Skarshewski A."/>
            <person name="Nielsen K.L."/>
            <person name="Tyson G.W."/>
            <person name="Nielsen P.H."/>
        </authorList>
    </citation>
    <scope>NUCLEOTIDE SEQUENCE [LARGE SCALE GENOMIC DNA]</scope>
    <source>
        <strain evidence="7">TM71</strain>
    </source>
</reference>
<evidence type="ECO:0000256" key="5">
    <source>
        <dbReference type="PROSITE-ProRule" id="PRU01026"/>
    </source>
</evidence>
<protein>
    <submittedName>
        <fullName evidence="7">Putative enzyme</fullName>
    </submittedName>
</protein>
<accession>R4PLU3</accession>
<evidence type="ECO:0000313" key="8">
    <source>
        <dbReference type="Proteomes" id="UP000013893"/>
    </source>
</evidence>
<sequence>MKRLVKSHQQHFLKYTGLIAELIGHSTIRPRDTVVDIGAGSGAITAVLARRVHQVIAYENEPAAAKKLRNNMRQFKNVEVIEEDFLKSSLPTVPYKVFANIPFSQSSAIVRRLTEAQVAPRAIYLIVQKQFARKLLVESDYFHGALGISIAPWWQARIRRPLRRTDFTPPPAVDTVLLELKPREPALLPLEQRADFMKFIEQCYADPRYYQKIGAPKDKKPSRVNARQWVNLFQKAM</sequence>
<evidence type="ECO:0000256" key="2">
    <source>
        <dbReference type="ARBA" id="ARBA00022679"/>
    </source>
</evidence>
<dbReference type="InterPro" id="IPR029063">
    <property type="entry name" value="SAM-dependent_MTases_sf"/>
</dbReference>
<dbReference type="SUPFAM" id="SSF53335">
    <property type="entry name" value="S-adenosyl-L-methionine-dependent methyltransferases"/>
    <property type="match status" value="1"/>
</dbReference>
<keyword evidence="3 5" id="KW-0949">S-adenosyl-L-methionine</keyword>
<keyword evidence="8" id="KW-1185">Reference proteome</keyword>
<dbReference type="InterPro" id="IPR023165">
    <property type="entry name" value="rRNA_Ade_diMease-like_C"/>
</dbReference>
<dbReference type="InterPro" id="IPR020598">
    <property type="entry name" value="rRNA_Ade_methylase_Trfase_N"/>
</dbReference>
<dbReference type="GO" id="GO:0003723">
    <property type="term" value="F:RNA binding"/>
    <property type="evidence" value="ECO:0007669"/>
    <property type="project" value="UniProtKB-UniRule"/>
</dbReference>
<proteinExistence type="inferred from homology"/>
<evidence type="ECO:0000256" key="4">
    <source>
        <dbReference type="ARBA" id="ARBA00022884"/>
    </source>
</evidence>
<dbReference type="HOGENOM" id="CLU_041220_3_0_0"/>
<dbReference type="Proteomes" id="UP000013893">
    <property type="component" value="Chromosome"/>
</dbReference>
<dbReference type="CDD" id="cd02440">
    <property type="entry name" value="AdoMet_MTases"/>
    <property type="match status" value="1"/>
</dbReference>
<comment type="similarity">
    <text evidence="5">Belongs to the class I-like SAM-binding methyltransferase superfamily. rRNA adenine N(6)-methyltransferase family.</text>
</comment>
<dbReference type="SMART" id="SM00650">
    <property type="entry name" value="rADc"/>
    <property type="match status" value="1"/>
</dbReference>
<dbReference type="EMBL" id="CP005957">
    <property type="protein sequence ID" value="AGL62618.1"/>
    <property type="molecule type" value="Genomic_DNA"/>
</dbReference>
<feature type="binding site" evidence="5">
    <location>
        <position position="38"/>
    </location>
    <ligand>
        <name>S-adenosyl-L-methionine</name>
        <dbReference type="ChEBI" id="CHEBI:59789"/>
    </ligand>
</feature>
<dbReference type="Pfam" id="PF00398">
    <property type="entry name" value="RrnaAD"/>
    <property type="match status" value="1"/>
</dbReference>
<feature type="binding site" evidence="5">
    <location>
        <position position="84"/>
    </location>
    <ligand>
        <name>S-adenosyl-L-methionine</name>
        <dbReference type="ChEBI" id="CHEBI:59789"/>
    </ligand>
</feature>
<feature type="binding site" evidence="5">
    <location>
        <position position="13"/>
    </location>
    <ligand>
        <name>S-adenosyl-L-methionine</name>
        <dbReference type="ChEBI" id="CHEBI:59789"/>
    </ligand>
</feature>
<dbReference type="OrthoDB" id="9786598at2"/>